<keyword evidence="5 10" id="KW-0732">Signal</keyword>
<keyword evidence="8" id="KW-1015">Disulfide bond</keyword>
<feature type="signal peptide" evidence="10">
    <location>
        <begin position="1"/>
        <end position="19"/>
    </location>
</feature>
<keyword evidence="3" id="KW-0119">Carbohydrate metabolism</keyword>
<comment type="catalytic activity">
    <reaction evidence="9">
        <text>feruloyl-polysaccharide + H2O = ferulate + polysaccharide.</text>
        <dbReference type="EC" id="3.1.1.73"/>
    </reaction>
</comment>
<name>A0A5N6V347_ASPTM</name>
<feature type="compositionally biased region" description="Basic and acidic residues" evidence="11">
    <location>
        <begin position="783"/>
        <end position="800"/>
    </location>
</feature>
<evidence type="ECO:0000256" key="3">
    <source>
        <dbReference type="ARBA" id="ARBA00022651"/>
    </source>
</evidence>
<sequence length="984" mass="110556">MNVPLWLTLLAINISFVSATRADFPASCQAFSPDTRAANAYREFTEYVAAETNLSLPYNDATCARPYQIVPVDLCRVALYVETSNRSGVTTEVWLPRNWTGRFLGTGNGGIDGCIKYEDLAYGAANGFAVVGSNNGHNGTTAASFYKNPDVLADFAWRATVIGKQVTHEFYGQPHTKSYYLGCSLGGRQGINSAVEFPDDFDGIVAGSPALDFNNLVSWRASFFPITGSTNNSNYINISTWKSLIHSEVLTQCDTLDYVDDGIIEDPTLCHFRPEVLMCTNEKVNNCLSLEQVQIVRKVFSPMYGEDGQLIFPAMQPGSELEAADKLYAGKPFSYSKAADDLNPQNIRTWPNDLSNYEERGGKITTFHGQQDGKITSFNTERFYNHLSTAMNMSSAELDNFFRFFRISGMSHCSSGPGAWAFGQGGSPVTTMTPFNRHENILAALVAWVELGIAPETITGTKYPSAELPHAKHAQSNTSVASLGETKKQSTPEVRQCAGGEKTPKERHHANQKKHGSIEEGTSISQNQDPSVSIRCCSYPLFWFLPERFAAHAYRPTDILSFMESPPEIPPYKEPRLGTVPVGMVLNVPDHVDESSGITARVAFDVAVLHVSLVPPFWTIASRTGRLLNSADYCLDPSFVTEKLRLIKVKEMIQTHIIELTTYRHRFLLLLRSWRKERRLWEVRLVLSQIRRGNDSIFQHLLTHEDLDHLCLWYREQQAAEDRGELDPSSFGRATGMVNPCPKEIQPNIHGGLSNDSIFTHFEKLKEAIRGVIARINTLQAHEDEQQRLQREQRAKREQGAPESGNDGTSLPGDALLVDFEFDTEEPFPSAPVIDPLPTDLEHRAAYYHWHVERHGVWAPKGLFQRATYLTTFQLAPPNDLSFFDKPRVEWPRGHQGLLTEHVDYIDDFQVHPWGIPATRFTQALRHQPRYTAAVIYSKKARTVLKSIEHWYFTNRQVALGGIQDWPLPCSVRDGLWEVIEELQ</sequence>
<evidence type="ECO:0000256" key="9">
    <source>
        <dbReference type="ARBA" id="ARBA00034075"/>
    </source>
</evidence>
<dbReference type="GO" id="GO:0046872">
    <property type="term" value="F:metal ion binding"/>
    <property type="evidence" value="ECO:0007669"/>
    <property type="project" value="UniProtKB-KW"/>
</dbReference>
<dbReference type="SUPFAM" id="SSF53474">
    <property type="entry name" value="alpha/beta-Hydrolases"/>
    <property type="match status" value="1"/>
</dbReference>
<feature type="compositionally biased region" description="Basic residues" evidence="11">
    <location>
        <begin position="505"/>
        <end position="515"/>
    </location>
</feature>
<dbReference type="AlphaFoldDB" id="A0A5N6V347"/>
<comment type="similarity">
    <text evidence="1 10">Belongs to the tannase family.</text>
</comment>
<evidence type="ECO:0000256" key="11">
    <source>
        <dbReference type="SAM" id="MobiDB-lite"/>
    </source>
</evidence>
<dbReference type="Pfam" id="PF07519">
    <property type="entry name" value="Tannase"/>
    <property type="match status" value="2"/>
</dbReference>
<dbReference type="Proteomes" id="UP000326950">
    <property type="component" value="Unassembled WGS sequence"/>
</dbReference>
<evidence type="ECO:0000313" key="13">
    <source>
        <dbReference type="Proteomes" id="UP000326950"/>
    </source>
</evidence>
<keyword evidence="13" id="KW-1185">Reference proteome</keyword>
<evidence type="ECO:0000313" key="12">
    <source>
        <dbReference type="EMBL" id="KAE8165183.1"/>
    </source>
</evidence>
<dbReference type="OrthoDB" id="3039123at2759"/>
<dbReference type="Gene3D" id="3.40.50.1820">
    <property type="entry name" value="alpha/beta hydrolase"/>
    <property type="match status" value="1"/>
</dbReference>
<organism evidence="12 13">
    <name type="scientific">Aspergillus tamarii</name>
    <dbReference type="NCBI Taxonomy" id="41984"/>
    <lineage>
        <taxon>Eukaryota</taxon>
        <taxon>Fungi</taxon>
        <taxon>Dikarya</taxon>
        <taxon>Ascomycota</taxon>
        <taxon>Pezizomycotina</taxon>
        <taxon>Eurotiomycetes</taxon>
        <taxon>Eurotiomycetidae</taxon>
        <taxon>Eurotiales</taxon>
        <taxon>Aspergillaceae</taxon>
        <taxon>Aspergillus</taxon>
        <taxon>Aspergillus subgen. Circumdati</taxon>
    </lineage>
</organism>
<keyword evidence="2" id="KW-0719">Serine esterase</keyword>
<keyword evidence="3" id="KW-0858">Xylan degradation</keyword>
<dbReference type="GO" id="GO:0045493">
    <property type="term" value="P:xylan catabolic process"/>
    <property type="evidence" value="ECO:0007669"/>
    <property type="project" value="UniProtKB-KW"/>
</dbReference>
<feature type="region of interest" description="Disordered" evidence="11">
    <location>
        <begin position="470"/>
        <end position="528"/>
    </location>
</feature>
<dbReference type="InterPro" id="IPR029058">
    <property type="entry name" value="AB_hydrolase_fold"/>
</dbReference>
<feature type="chain" id="PRO_5025093885" description="Carboxylic ester hydrolase" evidence="10">
    <location>
        <begin position="20"/>
        <end position="984"/>
    </location>
</feature>
<dbReference type="EMBL" id="ML738602">
    <property type="protein sequence ID" value="KAE8165183.1"/>
    <property type="molecule type" value="Genomic_DNA"/>
</dbReference>
<evidence type="ECO:0000256" key="5">
    <source>
        <dbReference type="ARBA" id="ARBA00022729"/>
    </source>
</evidence>
<dbReference type="PANTHER" id="PTHR33938">
    <property type="entry name" value="FERULOYL ESTERASE B-RELATED"/>
    <property type="match status" value="1"/>
</dbReference>
<dbReference type="PANTHER" id="PTHR33938:SF15">
    <property type="entry name" value="FERULOYL ESTERASE B-RELATED"/>
    <property type="match status" value="1"/>
</dbReference>
<keyword evidence="7" id="KW-0106">Calcium</keyword>
<evidence type="ECO:0000256" key="4">
    <source>
        <dbReference type="ARBA" id="ARBA00022723"/>
    </source>
</evidence>
<feature type="region of interest" description="Disordered" evidence="11">
    <location>
        <begin position="783"/>
        <end position="812"/>
    </location>
</feature>
<protein>
    <recommendedName>
        <fullName evidence="10">Carboxylic ester hydrolase</fullName>
        <ecNumber evidence="10">3.1.1.-</ecNumber>
    </recommendedName>
</protein>
<accession>A0A5N6V347</accession>
<evidence type="ECO:0000256" key="6">
    <source>
        <dbReference type="ARBA" id="ARBA00022801"/>
    </source>
</evidence>
<keyword evidence="3" id="KW-0624">Polysaccharide degradation</keyword>
<keyword evidence="4" id="KW-0479">Metal-binding</keyword>
<evidence type="ECO:0000256" key="7">
    <source>
        <dbReference type="ARBA" id="ARBA00022837"/>
    </source>
</evidence>
<evidence type="ECO:0000256" key="10">
    <source>
        <dbReference type="RuleBase" id="RU361238"/>
    </source>
</evidence>
<dbReference type="EC" id="3.1.1.-" evidence="10"/>
<evidence type="ECO:0000256" key="2">
    <source>
        <dbReference type="ARBA" id="ARBA00022487"/>
    </source>
</evidence>
<proteinExistence type="inferred from homology"/>
<dbReference type="InterPro" id="IPR011118">
    <property type="entry name" value="Tannase/feruloyl_esterase"/>
</dbReference>
<gene>
    <name evidence="12" type="ORF">BDV40DRAFT_309630</name>
</gene>
<reference evidence="12 13" key="1">
    <citation type="submission" date="2019-04" db="EMBL/GenBank/DDBJ databases">
        <title>Friends and foes A comparative genomics study of 23 Aspergillus species from section Flavi.</title>
        <authorList>
            <consortium name="DOE Joint Genome Institute"/>
            <person name="Kjaerbolling I."/>
            <person name="Vesth T."/>
            <person name="Frisvad J.C."/>
            <person name="Nybo J.L."/>
            <person name="Theobald S."/>
            <person name="Kildgaard S."/>
            <person name="Isbrandt T."/>
            <person name="Kuo A."/>
            <person name="Sato A."/>
            <person name="Lyhne E.K."/>
            <person name="Kogle M.E."/>
            <person name="Wiebenga A."/>
            <person name="Kun R.S."/>
            <person name="Lubbers R.J."/>
            <person name="Makela M.R."/>
            <person name="Barry K."/>
            <person name="Chovatia M."/>
            <person name="Clum A."/>
            <person name="Daum C."/>
            <person name="Haridas S."/>
            <person name="He G."/>
            <person name="LaButti K."/>
            <person name="Lipzen A."/>
            <person name="Mondo S."/>
            <person name="Riley R."/>
            <person name="Salamov A."/>
            <person name="Simmons B.A."/>
            <person name="Magnuson J.K."/>
            <person name="Henrissat B."/>
            <person name="Mortensen U.H."/>
            <person name="Larsen T.O."/>
            <person name="Devries R.P."/>
            <person name="Grigoriev I.V."/>
            <person name="Machida M."/>
            <person name="Baker S.E."/>
            <person name="Andersen M.R."/>
        </authorList>
    </citation>
    <scope>NUCLEOTIDE SEQUENCE [LARGE SCALE GENOMIC DNA]</scope>
    <source>
        <strain evidence="12 13">CBS 117626</strain>
    </source>
</reference>
<keyword evidence="6 10" id="KW-0378">Hydrolase</keyword>
<dbReference type="GO" id="GO:0030600">
    <property type="term" value="F:feruloyl esterase activity"/>
    <property type="evidence" value="ECO:0007669"/>
    <property type="project" value="UniProtKB-EC"/>
</dbReference>
<evidence type="ECO:0000256" key="8">
    <source>
        <dbReference type="ARBA" id="ARBA00023157"/>
    </source>
</evidence>
<evidence type="ECO:0000256" key="1">
    <source>
        <dbReference type="ARBA" id="ARBA00006249"/>
    </source>
</evidence>